<name>A0A0M8MS90_9BASI</name>
<sequence length="932" mass="102064">MTTTSSQLGIAYPLQFASSFWTYPDYRNGATVLYSRLQDGLDENESVLALIQHRTSAELAYSQTLEQIPAAPCQGMEIFAGASQKDRGGYRTSQMITAQAARQVAHTMGTQDAQAHARVARQLDVLILGPFSEWSKAHAERIRNSWMMIDGSLTAVEQQAEEVAKRRATYESRCWQADEADDDHKFAPTYAPSSNESTTTDSASSSAPAAAPTSTSAPSTQGETPATKEEGEEADTNITHDTGPESRVSEAELVKLKRRETLRQQFGFKARTPSGPVSDTPASSSAKEPSSTATSRLSAYWTLTMDRMHDSSALAQVRAAVSGLSEPRHVRLRREAESAEEAYRESVRTLDALRCRAEEVLFHEYRHAQKWEADRVVALQRVLSAYQHAIAPLAPAGEEPVSLPTIHPAIYLEQLILEYRTGPFRPAPAVFKPYYHDDAHMLANTTAAGFGLDLKEAAKRAALKALDGPTMPSLPPVLHALLSALQRSYADQARWATASDGDMDEVQKHKAQRRIWLYDVPVGMVHSLRAQLIQHYSRYAGAQHVDMIAPDKLLDTVDAPILAATTKQWLLELDSSLIPLTLWDEVAAIYEAAQIRITNGAAPTSPEVTEPVCQGLTSVLTRLPKLHLACLDALVAHLYKLVKDTPTDEKDDVYLAKLGLAMGRMILWPNSTLPSIAFSDYPALFLRDIVQHYETLFPPLMLLKAKESDLKGLSPYRPGPTRRHSLVDQRIKRSALPGLGVPSQGLQRRATQLETRYASAPVSRATPTRSRPQTQTLRPLSMSTSSSFTSPLRGEATRATQTPASPSNEVKTPDEAVRTPDAPAGTATTEEEEAPVVTSPTVLSPSLHRKRDSVSERRKLFEQHASGQAGSRPLPKPRSSWPVPINMPSSEPEMTKGESASPDTSSSSGTSLRRGTRVTSVKGPRGPRQASK</sequence>
<dbReference type="GO" id="GO:0000935">
    <property type="term" value="C:division septum"/>
    <property type="evidence" value="ECO:0007669"/>
    <property type="project" value="TreeGrafter"/>
</dbReference>
<keyword evidence="5" id="KW-1185">Reference proteome</keyword>
<organism evidence="4 5">
    <name type="scientific">Malassezia pachydermatis</name>
    <dbReference type="NCBI Taxonomy" id="77020"/>
    <lineage>
        <taxon>Eukaryota</taxon>
        <taxon>Fungi</taxon>
        <taxon>Dikarya</taxon>
        <taxon>Basidiomycota</taxon>
        <taxon>Ustilaginomycotina</taxon>
        <taxon>Malasseziomycetes</taxon>
        <taxon>Malasseziales</taxon>
        <taxon>Malasseziaceae</taxon>
        <taxon>Malassezia</taxon>
    </lineage>
</organism>
<dbReference type="EMBL" id="LGAV01000002">
    <property type="protein sequence ID" value="KOS15737.1"/>
    <property type="molecule type" value="Genomic_DNA"/>
</dbReference>
<dbReference type="OrthoDB" id="2155291at2759"/>
<protein>
    <submittedName>
        <fullName evidence="4">Putative gtpase activator</fullName>
    </submittedName>
</protein>
<feature type="compositionally biased region" description="Low complexity" evidence="2">
    <location>
        <begin position="776"/>
        <end position="793"/>
    </location>
</feature>
<evidence type="ECO:0000313" key="4">
    <source>
        <dbReference type="EMBL" id="KOS15737.1"/>
    </source>
</evidence>
<dbReference type="STRING" id="77020.A0A0M8MS90"/>
<dbReference type="Proteomes" id="UP000037751">
    <property type="component" value="Unassembled WGS sequence"/>
</dbReference>
<dbReference type="GO" id="GO:0005886">
    <property type="term" value="C:plasma membrane"/>
    <property type="evidence" value="ECO:0007669"/>
    <property type="project" value="TreeGrafter"/>
</dbReference>
<evidence type="ECO:0000313" key="5">
    <source>
        <dbReference type="Proteomes" id="UP000037751"/>
    </source>
</evidence>
<dbReference type="PANTHER" id="PTHR23065:SF17">
    <property type="entry name" value="RHO-GTPASE-ACTIVATING PROTEIN RGD2"/>
    <property type="match status" value="1"/>
</dbReference>
<evidence type="ECO:0000256" key="2">
    <source>
        <dbReference type="SAM" id="MobiDB-lite"/>
    </source>
</evidence>
<feature type="compositionally biased region" description="Polar residues" evidence="2">
    <location>
        <begin position="798"/>
        <end position="810"/>
    </location>
</feature>
<comment type="caution">
    <text evidence="4">The sequence shown here is derived from an EMBL/GenBank/DDBJ whole genome shotgun (WGS) entry which is preliminary data.</text>
</comment>
<dbReference type="InterPro" id="IPR008936">
    <property type="entry name" value="Rho_GTPase_activation_prot"/>
</dbReference>
<feature type="compositionally biased region" description="Basic and acidic residues" evidence="2">
    <location>
        <begin position="852"/>
        <end position="862"/>
    </location>
</feature>
<feature type="compositionally biased region" description="Polar residues" evidence="2">
    <location>
        <begin position="275"/>
        <end position="295"/>
    </location>
</feature>
<dbReference type="Gene3D" id="1.10.555.10">
    <property type="entry name" value="Rho GTPase activation protein"/>
    <property type="match status" value="1"/>
</dbReference>
<dbReference type="GO" id="GO:0007010">
    <property type="term" value="P:cytoskeleton organization"/>
    <property type="evidence" value="ECO:0007669"/>
    <property type="project" value="TreeGrafter"/>
</dbReference>
<dbReference type="GO" id="GO:0005096">
    <property type="term" value="F:GTPase activator activity"/>
    <property type="evidence" value="ECO:0007669"/>
    <property type="project" value="TreeGrafter"/>
</dbReference>
<dbReference type="GeneID" id="28728543"/>
<feature type="region of interest" description="Disordered" evidence="2">
    <location>
        <begin position="184"/>
        <end position="251"/>
    </location>
</feature>
<dbReference type="Gene3D" id="1.20.1270.60">
    <property type="entry name" value="Arfaptin homology (AH) domain/BAR domain"/>
    <property type="match status" value="2"/>
</dbReference>
<accession>A0A0M8MS90</accession>
<reference evidence="4 5" key="1">
    <citation type="submission" date="2015-07" db="EMBL/GenBank/DDBJ databases">
        <title>Draft Genome Sequence of Malassezia furfur CBS1878 and Malassezia pachydermatis CBS1879.</title>
        <authorList>
            <person name="Triana S."/>
            <person name="Ohm R."/>
            <person name="Gonzalez A."/>
            <person name="DeCock H."/>
            <person name="Restrepo S."/>
            <person name="Celis A."/>
        </authorList>
    </citation>
    <scope>NUCLEOTIDE SEQUENCE [LARGE SCALE GENOMIC DNA]</scope>
    <source>
        <strain evidence="4 5">CBS 1879</strain>
    </source>
</reference>
<dbReference type="InterPro" id="IPR000198">
    <property type="entry name" value="RhoGAP_dom"/>
</dbReference>
<keyword evidence="1" id="KW-0175">Coiled coil</keyword>
<feature type="compositionally biased region" description="Low complexity" evidence="2">
    <location>
        <begin position="897"/>
        <end position="920"/>
    </location>
</feature>
<dbReference type="PANTHER" id="PTHR23065">
    <property type="entry name" value="PROLINE-SERINE-THREONINE PHOSPHATASE INTERACTING PROTEIN 1"/>
    <property type="match status" value="1"/>
</dbReference>
<feature type="region of interest" description="Disordered" evidence="2">
    <location>
        <begin position="264"/>
        <end position="295"/>
    </location>
</feature>
<evidence type="ECO:0000259" key="3">
    <source>
        <dbReference type="PROSITE" id="PS50238"/>
    </source>
</evidence>
<dbReference type="VEuPathDB" id="FungiDB:Malapachy_2176"/>
<dbReference type="PROSITE" id="PS50238">
    <property type="entry name" value="RHOGAP"/>
    <property type="match status" value="1"/>
</dbReference>
<dbReference type="GO" id="GO:0005737">
    <property type="term" value="C:cytoplasm"/>
    <property type="evidence" value="ECO:0007669"/>
    <property type="project" value="TreeGrafter"/>
</dbReference>
<feature type="compositionally biased region" description="Basic and acidic residues" evidence="2">
    <location>
        <begin position="242"/>
        <end position="251"/>
    </location>
</feature>
<feature type="compositionally biased region" description="Low complexity" evidence="2">
    <location>
        <begin position="819"/>
        <end position="828"/>
    </location>
</feature>
<feature type="coiled-coil region" evidence="1">
    <location>
        <begin position="329"/>
        <end position="356"/>
    </location>
</feature>
<dbReference type="RefSeq" id="XP_017993369.1">
    <property type="nucleotide sequence ID" value="XM_018136668.1"/>
</dbReference>
<dbReference type="AlphaFoldDB" id="A0A0M8MS90"/>
<feature type="domain" description="Rho-GAP" evidence="3">
    <location>
        <begin position="452"/>
        <end position="697"/>
    </location>
</feature>
<dbReference type="Pfam" id="PF00620">
    <property type="entry name" value="RhoGAP"/>
    <property type="match status" value="1"/>
</dbReference>
<gene>
    <name evidence="4" type="ORF">Malapachy_2176</name>
</gene>
<feature type="region of interest" description="Disordered" evidence="2">
    <location>
        <begin position="756"/>
        <end position="932"/>
    </location>
</feature>
<dbReference type="SUPFAM" id="SSF48350">
    <property type="entry name" value="GTPase activation domain, GAP"/>
    <property type="match status" value="1"/>
</dbReference>
<feature type="compositionally biased region" description="Polar residues" evidence="2">
    <location>
        <begin position="765"/>
        <end position="775"/>
    </location>
</feature>
<evidence type="ECO:0000256" key="1">
    <source>
        <dbReference type="SAM" id="Coils"/>
    </source>
</evidence>
<proteinExistence type="predicted"/>
<dbReference type="SUPFAM" id="SSF103657">
    <property type="entry name" value="BAR/IMD domain-like"/>
    <property type="match status" value="1"/>
</dbReference>
<feature type="compositionally biased region" description="Low complexity" evidence="2">
    <location>
        <begin position="197"/>
        <end position="220"/>
    </location>
</feature>
<dbReference type="InterPro" id="IPR027267">
    <property type="entry name" value="AH/BAR_dom_sf"/>
</dbReference>
<dbReference type="GO" id="GO:0007264">
    <property type="term" value="P:small GTPase-mediated signal transduction"/>
    <property type="evidence" value="ECO:0007669"/>
    <property type="project" value="TreeGrafter"/>
</dbReference>